<evidence type="ECO:0000313" key="4">
    <source>
        <dbReference type="EMBL" id="PWU67113.1"/>
    </source>
</evidence>
<comment type="caution">
    <text evidence="4">The sequence shown here is derived from an EMBL/GenBank/DDBJ whole genome shotgun (WGS) entry which is preliminary data.</text>
</comment>
<dbReference type="EMBL" id="QGTD01000019">
    <property type="protein sequence ID" value="PWU67113.1"/>
    <property type="molecule type" value="Genomic_DNA"/>
</dbReference>
<comment type="similarity">
    <text evidence="1">Belongs to the 'GDSL' lipolytic enzyme family.</text>
</comment>
<accession>A0A317KUY1</accession>
<dbReference type="CDD" id="cd01821">
    <property type="entry name" value="Rhamnogalacturan_acetylesterase_like"/>
    <property type="match status" value="1"/>
</dbReference>
<dbReference type="GO" id="GO:0016787">
    <property type="term" value="F:hydrolase activity"/>
    <property type="evidence" value="ECO:0007669"/>
    <property type="project" value="UniProtKB-KW"/>
</dbReference>
<dbReference type="PANTHER" id="PTHR43695:SF1">
    <property type="entry name" value="RHAMNOGALACTURONAN ACETYLESTERASE"/>
    <property type="match status" value="1"/>
</dbReference>
<sequence length="255" mass="28946">MIVLFSIIFVFSIGIITVNSSSSNKKREENQTWIYIAGDSTASNYTEERAPRTGWGQVLDPLFDKKIEVINKAASGRSSKSFIAEGRLDEILSEIQKGDYLFIQFGHNDAKEDKPSLYTDPSTTYKSYLKQYIDGAREQGALPILLTPVERRTFSEDGTFIPSHGDYPKAMKELAQEENVPVLHMTEKTTELYNQLGPEESKDLFMWLEEDESPNYSEGVQDSTHFRKTGATEIAQLVVEEIERLKLKGLYSHLN</sequence>
<gene>
    <name evidence="4" type="ORF">DLJ74_17970</name>
</gene>
<dbReference type="AlphaFoldDB" id="A0A317KUY1"/>
<dbReference type="SUPFAM" id="SSF52266">
    <property type="entry name" value="SGNH hydrolase"/>
    <property type="match status" value="1"/>
</dbReference>
<name>A0A317KUY1_9BACI</name>
<dbReference type="OrthoDB" id="9807041at2"/>
<evidence type="ECO:0000259" key="3">
    <source>
        <dbReference type="Pfam" id="PF13472"/>
    </source>
</evidence>
<dbReference type="Proteomes" id="UP000245624">
    <property type="component" value="Unassembled WGS sequence"/>
</dbReference>
<keyword evidence="5" id="KW-1185">Reference proteome</keyword>
<organism evidence="4 5">
    <name type="scientific">Gracilibacillus dipsosauri</name>
    <dbReference type="NCBI Taxonomy" id="178340"/>
    <lineage>
        <taxon>Bacteria</taxon>
        <taxon>Bacillati</taxon>
        <taxon>Bacillota</taxon>
        <taxon>Bacilli</taxon>
        <taxon>Bacillales</taxon>
        <taxon>Bacillaceae</taxon>
        <taxon>Gracilibacillus</taxon>
    </lineage>
</organism>
<protein>
    <submittedName>
        <fullName evidence="4">Rhamnogalacturonan acetylesterase</fullName>
    </submittedName>
</protein>
<feature type="domain" description="SGNH hydrolase-type esterase" evidence="3">
    <location>
        <begin position="38"/>
        <end position="193"/>
    </location>
</feature>
<dbReference type="Gene3D" id="3.40.50.1110">
    <property type="entry name" value="SGNH hydrolase"/>
    <property type="match status" value="1"/>
</dbReference>
<proteinExistence type="inferred from homology"/>
<dbReference type="InterPro" id="IPR037459">
    <property type="entry name" value="RhgT-like"/>
</dbReference>
<evidence type="ECO:0000256" key="2">
    <source>
        <dbReference type="ARBA" id="ARBA00022801"/>
    </source>
</evidence>
<dbReference type="InterPro" id="IPR036514">
    <property type="entry name" value="SGNH_hydro_sf"/>
</dbReference>
<dbReference type="PANTHER" id="PTHR43695">
    <property type="entry name" value="PUTATIVE (AFU_ORTHOLOGUE AFUA_2G17250)-RELATED"/>
    <property type="match status" value="1"/>
</dbReference>
<dbReference type="Pfam" id="PF13472">
    <property type="entry name" value="Lipase_GDSL_2"/>
    <property type="match status" value="1"/>
</dbReference>
<reference evidence="4 5" key="1">
    <citation type="submission" date="2018-05" db="EMBL/GenBank/DDBJ databases">
        <title>Genomic analysis of Gracilibacillus dipsosauri DD1 reveals novel features of a salt-tolerant amylase.</title>
        <authorList>
            <person name="Deutch C.E."/>
            <person name="Yang S."/>
        </authorList>
    </citation>
    <scope>NUCLEOTIDE SEQUENCE [LARGE SCALE GENOMIC DNA]</scope>
    <source>
        <strain evidence="4 5">DD1</strain>
    </source>
</reference>
<keyword evidence="2" id="KW-0378">Hydrolase</keyword>
<evidence type="ECO:0000313" key="5">
    <source>
        <dbReference type="Proteomes" id="UP000245624"/>
    </source>
</evidence>
<evidence type="ECO:0000256" key="1">
    <source>
        <dbReference type="ARBA" id="ARBA00008668"/>
    </source>
</evidence>
<dbReference type="InterPro" id="IPR013830">
    <property type="entry name" value="SGNH_hydro"/>
</dbReference>